<feature type="domain" description="Double zinc ribbon" evidence="3">
    <location>
        <begin position="7"/>
        <end position="64"/>
    </location>
</feature>
<dbReference type="Proteomes" id="UP000280696">
    <property type="component" value="Unassembled WGS sequence"/>
</dbReference>
<dbReference type="OrthoDB" id="9779910at2"/>
<dbReference type="Pfam" id="PF00156">
    <property type="entry name" value="Pribosyltran"/>
    <property type="match status" value="1"/>
</dbReference>
<sequence>MGAGNRVLDLLFPRRCVVCDEITDRAGESVCRKCQNKIIYIREPACMKCGKQLKSEEQEYCKDCERVRHSYIRGTALYDYGSMSDSLFRFKYAGRMEYASFYGRDLYEKKAKWLSVVRPDALLPVPIHPSRKRRRGYNQAELIARELSGLSGIPVNTALMERIKKTRPLKNLSHEERQNNLKRAFKIRQNDVKLNTIVIIDDIYTTGSTIDSMARVLHGAGITEVYFVALTIGRGI</sequence>
<dbReference type="SUPFAM" id="SSF53271">
    <property type="entry name" value="PRTase-like"/>
    <property type="match status" value="1"/>
</dbReference>
<dbReference type="RefSeq" id="WP_120468831.1">
    <property type="nucleotide sequence ID" value="NZ_RAYQ01000008.1"/>
</dbReference>
<dbReference type="CDD" id="cd06223">
    <property type="entry name" value="PRTases_typeI"/>
    <property type="match status" value="1"/>
</dbReference>
<protein>
    <submittedName>
        <fullName evidence="4">ComF family protein</fullName>
    </submittedName>
</protein>
<keyword evidence="5" id="KW-1185">Reference proteome</keyword>
<dbReference type="InterPro" id="IPR051910">
    <property type="entry name" value="ComF/GntX_DNA_util-trans"/>
</dbReference>
<evidence type="ECO:0000259" key="2">
    <source>
        <dbReference type="Pfam" id="PF00156"/>
    </source>
</evidence>
<reference evidence="4 5" key="1">
    <citation type="submission" date="2018-09" db="EMBL/GenBank/DDBJ databases">
        <title>Murine metabolic-syndrome-specific gut microbial biobank.</title>
        <authorList>
            <person name="Liu C."/>
        </authorList>
    </citation>
    <scope>NUCLEOTIDE SEQUENCE [LARGE SCALE GENOMIC DNA]</scope>
    <source>
        <strain evidence="4 5">0.1xD8-82</strain>
    </source>
</reference>
<evidence type="ECO:0000313" key="5">
    <source>
        <dbReference type="Proteomes" id="UP000280696"/>
    </source>
</evidence>
<accession>A0A3A9AJX7</accession>
<proteinExistence type="inferred from homology"/>
<feature type="domain" description="Phosphoribosyltransferase" evidence="2">
    <location>
        <begin position="152"/>
        <end position="230"/>
    </location>
</feature>
<dbReference type="InterPro" id="IPR000836">
    <property type="entry name" value="PRTase_dom"/>
</dbReference>
<dbReference type="InterPro" id="IPR029057">
    <property type="entry name" value="PRTase-like"/>
</dbReference>
<evidence type="ECO:0000259" key="3">
    <source>
        <dbReference type="Pfam" id="PF18912"/>
    </source>
</evidence>
<organism evidence="4 5">
    <name type="scientific">Parablautia intestinalis</name>
    <dbReference type="NCBI Taxonomy" id="2320100"/>
    <lineage>
        <taxon>Bacteria</taxon>
        <taxon>Bacillati</taxon>
        <taxon>Bacillota</taxon>
        <taxon>Clostridia</taxon>
        <taxon>Lachnospirales</taxon>
        <taxon>Lachnospiraceae</taxon>
        <taxon>Parablautia</taxon>
    </lineage>
</organism>
<dbReference type="InterPro" id="IPR044005">
    <property type="entry name" value="DZR_2"/>
</dbReference>
<dbReference type="AlphaFoldDB" id="A0A3A9AJX7"/>
<dbReference type="PANTHER" id="PTHR47505">
    <property type="entry name" value="DNA UTILIZATION PROTEIN YHGH"/>
    <property type="match status" value="1"/>
</dbReference>
<gene>
    <name evidence="4" type="ORF">D7V94_08675</name>
</gene>
<dbReference type="PANTHER" id="PTHR47505:SF1">
    <property type="entry name" value="DNA UTILIZATION PROTEIN YHGH"/>
    <property type="match status" value="1"/>
</dbReference>
<dbReference type="Gene3D" id="3.40.50.2020">
    <property type="match status" value="1"/>
</dbReference>
<evidence type="ECO:0000256" key="1">
    <source>
        <dbReference type="ARBA" id="ARBA00008007"/>
    </source>
</evidence>
<name>A0A3A9AJX7_9FIRM</name>
<comment type="similarity">
    <text evidence="1">Belongs to the ComF/GntX family.</text>
</comment>
<dbReference type="Pfam" id="PF18912">
    <property type="entry name" value="DZR_2"/>
    <property type="match status" value="1"/>
</dbReference>
<comment type="caution">
    <text evidence="4">The sequence shown here is derived from an EMBL/GenBank/DDBJ whole genome shotgun (WGS) entry which is preliminary data.</text>
</comment>
<evidence type="ECO:0000313" key="4">
    <source>
        <dbReference type="EMBL" id="RKI91677.1"/>
    </source>
</evidence>
<dbReference type="EMBL" id="RAYQ01000008">
    <property type="protein sequence ID" value="RKI91677.1"/>
    <property type="molecule type" value="Genomic_DNA"/>
</dbReference>